<evidence type="ECO:0000313" key="3">
    <source>
        <dbReference type="RefSeq" id="XP_010422889.1"/>
    </source>
</evidence>
<dbReference type="RefSeq" id="XP_010422889.1">
    <property type="nucleotide sequence ID" value="XM_010424587.1"/>
</dbReference>
<feature type="region of interest" description="Disordered" evidence="1">
    <location>
        <begin position="160"/>
        <end position="180"/>
    </location>
</feature>
<reference evidence="2" key="1">
    <citation type="journal article" date="2014" name="Nat. Commun.">
        <title>The emerging biofuel crop Camelina sativa retains a highly undifferentiated hexaploid genome structure.</title>
        <authorList>
            <person name="Kagale S."/>
            <person name="Koh C."/>
            <person name="Nixon J."/>
            <person name="Bollina V."/>
            <person name="Clarke W.E."/>
            <person name="Tuteja R."/>
            <person name="Spillane C."/>
            <person name="Robinson S.J."/>
            <person name="Links M.G."/>
            <person name="Clarke C."/>
            <person name="Higgins E.E."/>
            <person name="Huebert T."/>
            <person name="Sharpe A.G."/>
            <person name="Parkin I.A."/>
        </authorList>
    </citation>
    <scope>NUCLEOTIDE SEQUENCE [LARGE SCALE GENOMIC DNA]</scope>
    <source>
        <strain evidence="2">cv. DH55</strain>
    </source>
</reference>
<dbReference type="Proteomes" id="UP000694864">
    <property type="component" value="Chromosome 8"/>
</dbReference>
<dbReference type="PANTHER" id="PTHR33924:SF1">
    <property type="entry name" value="DNA-DIRECTED RNA POLYMERASE SUBUNIT BETA"/>
    <property type="match status" value="1"/>
</dbReference>
<feature type="region of interest" description="Disordered" evidence="1">
    <location>
        <begin position="74"/>
        <end position="95"/>
    </location>
</feature>
<name>A0ABM0T9G4_CAMSA</name>
<evidence type="ECO:0000256" key="1">
    <source>
        <dbReference type="SAM" id="MobiDB-lite"/>
    </source>
</evidence>
<organism evidence="2 3">
    <name type="scientific">Camelina sativa</name>
    <name type="common">False flax</name>
    <name type="synonym">Myagrum sativum</name>
    <dbReference type="NCBI Taxonomy" id="90675"/>
    <lineage>
        <taxon>Eukaryota</taxon>
        <taxon>Viridiplantae</taxon>
        <taxon>Streptophyta</taxon>
        <taxon>Embryophyta</taxon>
        <taxon>Tracheophyta</taxon>
        <taxon>Spermatophyta</taxon>
        <taxon>Magnoliopsida</taxon>
        <taxon>eudicotyledons</taxon>
        <taxon>Gunneridae</taxon>
        <taxon>Pentapetalae</taxon>
        <taxon>rosids</taxon>
        <taxon>malvids</taxon>
        <taxon>Brassicales</taxon>
        <taxon>Brassicaceae</taxon>
        <taxon>Camelineae</taxon>
        <taxon>Camelina</taxon>
    </lineage>
</organism>
<protein>
    <submittedName>
        <fullName evidence="3">Uncharacterized protein LOC104708095 isoform X1</fullName>
    </submittedName>
</protein>
<reference evidence="3" key="2">
    <citation type="submission" date="2025-08" db="UniProtKB">
        <authorList>
            <consortium name="RefSeq"/>
        </authorList>
    </citation>
    <scope>IDENTIFICATION</scope>
    <source>
        <tissue evidence="3">Leaf</tissue>
    </source>
</reference>
<gene>
    <name evidence="3" type="primary">LOC104708095</name>
</gene>
<evidence type="ECO:0000313" key="2">
    <source>
        <dbReference type="Proteomes" id="UP000694864"/>
    </source>
</evidence>
<accession>A0ABM0T9G4</accession>
<dbReference type="GeneID" id="104708095"/>
<sequence length="332" mass="36764">MTEESGKLVVPLEQTRPALCDLTNLPAKRAISSILGDLINVSAGKAIAHEGSREKFSKRLCLVVDDLVKENATSVDTTNEGSSSNDKKKTSCCGVGDSGVRAESEEYHDAVMEFSSGRDGKALEGRSKQIYFEPGDRDGARVLTDACQTVVAGEGLASSVVTGNDERRRNPHPREDLPNSLNLTRSFEMGRCSNVKRKEEHVDQSTGDDLLQSCSCSFCLKAAYIWSDIQYQDTKGRLSALKKSQKKASNLIQRNGKEWPTDFHATVNSVTSGKQESKLMGQWRSLFLSMGDILNHENSQLQKSFETMRKFREDCKMDLERAMKTPHTTPSE</sequence>
<feature type="compositionally biased region" description="Basic and acidic residues" evidence="1">
    <location>
        <begin position="164"/>
        <end position="177"/>
    </location>
</feature>
<dbReference type="PANTHER" id="PTHR33924">
    <property type="entry name" value="CATION-TRANSPORTING ATPASE"/>
    <property type="match status" value="1"/>
</dbReference>
<proteinExistence type="predicted"/>
<feature type="compositionally biased region" description="Polar residues" evidence="1">
    <location>
        <begin position="74"/>
        <end position="84"/>
    </location>
</feature>
<keyword evidence="2" id="KW-1185">Reference proteome</keyword>